<dbReference type="OrthoDB" id="10254310at2759"/>
<reference evidence="7" key="1">
    <citation type="submission" date="2023-04" db="EMBL/GenBank/DDBJ databases">
        <title>Ambrosiozyma monospora NBRC 1965.</title>
        <authorList>
            <person name="Ichikawa N."/>
            <person name="Sato H."/>
            <person name="Tonouchi N."/>
        </authorList>
    </citation>
    <scope>NUCLEOTIDE SEQUENCE</scope>
    <source>
        <strain evidence="7">NBRC 1965</strain>
    </source>
</reference>
<dbReference type="Proteomes" id="UP001165063">
    <property type="component" value="Unassembled WGS sequence"/>
</dbReference>
<name>A0A9W6YZ09_AMBMO</name>
<organism evidence="7 8">
    <name type="scientific">Ambrosiozyma monospora</name>
    <name type="common">Yeast</name>
    <name type="synonym">Endomycopsis monosporus</name>
    <dbReference type="NCBI Taxonomy" id="43982"/>
    <lineage>
        <taxon>Eukaryota</taxon>
        <taxon>Fungi</taxon>
        <taxon>Dikarya</taxon>
        <taxon>Ascomycota</taxon>
        <taxon>Saccharomycotina</taxon>
        <taxon>Pichiomycetes</taxon>
        <taxon>Pichiales</taxon>
        <taxon>Pichiaceae</taxon>
        <taxon>Ambrosiozyma</taxon>
    </lineage>
</organism>
<dbReference type="GO" id="GO:0016192">
    <property type="term" value="P:vesicle-mediated transport"/>
    <property type="evidence" value="ECO:0007669"/>
    <property type="project" value="InterPro"/>
</dbReference>
<dbReference type="EMBL" id="BSXU01005762">
    <property type="protein sequence ID" value="GMG55564.1"/>
    <property type="molecule type" value="Genomic_DNA"/>
</dbReference>
<dbReference type="Gene3D" id="1.25.10.10">
    <property type="entry name" value="Leucine-rich Repeat Variant"/>
    <property type="match status" value="1"/>
</dbReference>
<feature type="domain" description="Clathrin/coatomer adaptor adaptin-like N-terminal" evidence="6">
    <location>
        <begin position="2"/>
        <end position="523"/>
    </location>
</feature>
<keyword evidence="5" id="KW-0472">Membrane</keyword>
<evidence type="ECO:0000313" key="7">
    <source>
        <dbReference type="EMBL" id="GMG55564.1"/>
    </source>
</evidence>
<evidence type="ECO:0000313" key="8">
    <source>
        <dbReference type="Proteomes" id="UP001165063"/>
    </source>
</evidence>
<comment type="caution">
    <text evidence="7">The sequence shown here is derived from an EMBL/GenBank/DDBJ whole genome shotgun (WGS) entry which is preliminary data.</text>
</comment>
<evidence type="ECO:0000256" key="1">
    <source>
        <dbReference type="ARBA" id="ARBA00004308"/>
    </source>
</evidence>
<dbReference type="PANTHER" id="PTHR11134">
    <property type="entry name" value="ADAPTOR COMPLEX SUBUNIT BETA FAMILY MEMBER"/>
    <property type="match status" value="1"/>
</dbReference>
<dbReference type="SUPFAM" id="SSF48371">
    <property type="entry name" value="ARM repeat"/>
    <property type="match status" value="1"/>
</dbReference>
<protein>
    <submittedName>
        <fullName evidence="7">Unnamed protein product</fullName>
    </submittedName>
</protein>
<evidence type="ECO:0000256" key="3">
    <source>
        <dbReference type="ARBA" id="ARBA00022448"/>
    </source>
</evidence>
<evidence type="ECO:0000256" key="5">
    <source>
        <dbReference type="ARBA" id="ARBA00023136"/>
    </source>
</evidence>
<keyword evidence="8" id="KW-1185">Reference proteome</keyword>
<comment type="similarity">
    <text evidence="2">Belongs to the adaptor complexes large subunit family.</text>
</comment>
<dbReference type="AlphaFoldDB" id="A0A9W6YZ09"/>
<dbReference type="InterPro" id="IPR026739">
    <property type="entry name" value="AP_beta"/>
</dbReference>
<dbReference type="InterPro" id="IPR002553">
    <property type="entry name" value="Clathrin/coatomer_adapt-like_N"/>
</dbReference>
<keyword evidence="4" id="KW-0653">Protein transport</keyword>
<dbReference type="Pfam" id="PF01602">
    <property type="entry name" value="Adaptin_N"/>
    <property type="match status" value="1"/>
</dbReference>
<evidence type="ECO:0000259" key="6">
    <source>
        <dbReference type="Pfam" id="PF01602"/>
    </source>
</evidence>
<evidence type="ECO:0000256" key="4">
    <source>
        <dbReference type="ARBA" id="ARBA00022927"/>
    </source>
</evidence>
<evidence type="ECO:0000256" key="2">
    <source>
        <dbReference type="ARBA" id="ARBA00006613"/>
    </source>
</evidence>
<sequence length="615" mass="70894">MIINNINSPNLKVKRYVYMILLKFNHLQQDISLLSINAIQKSLTHKNCANRSLSIRVLAGIKIPAILPILILSLKKSIKDSSPLVRSSSAIAIIKCFELDQAYNGSVIKESLEDESSTISQLYNFLDILLSDSDPKVLSVALNAYKFIFPEYIDLIHNKIGHLISKLDQLDDHAQCLTIDMVTDYAKLYFPQPTETIMCPELELLFEKFKFLVYSPHSNAILSMVRCVSKLMPFKIETLKLKDVMLRFVKESSVISNYILNEIYLLLSDNFISFSDNQISLFIPLSTDNFRISKIKILIFFKLLNHYNFDIFFSQIRFLIESSNLTSKHKSLIIKQLNSLSITQEQFQKVIKFFLVKLNSERNGLLINEYILSLRQLIQDDLVKYIDILFRLSGKLINVEEEDQLTSIAKSSIIWLLGEFAVNYYNYTEYTAKVETLFSYLPDLFRILLQTFKEESQQVKLDILTALAKLTAVEFYNSKKTTSEPVNLYNNSTWKLFNYALQLTKYDQSLDTRDKSRLIGSILPNVTYQANTTTHQLNIDGLLSITQEECYAKLQEVELSILLLHTNKPKPQQQQSGSSLADSQLDNTIAKFNQITPDKLDLDYLDYYNEVRSIQ</sequence>
<dbReference type="GO" id="GO:0012505">
    <property type="term" value="C:endomembrane system"/>
    <property type="evidence" value="ECO:0007669"/>
    <property type="project" value="UniProtKB-SubCell"/>
</dbReference>
<dbReference type="InterPro" id="IPR011989">
    <property type="entry name" value="ARM-like"/>
</dbReference>
<keyword evidence="3" id="KW-0813">Transport</keyword>
<comment type="subcellular location">
    <subcellularLocation>
        <location evidence="1">Endomembrane system</location>
    </subcellularLocation>
</comment>
<dbReference type="GO" id="GO:0030117">
    <property type="term" value="C:membrane coat"/>
    <property type="evidence" value="ECO:0007669"/>
    <property type="project" value="InterPro"/>
</dbReference>
<gene>
    <name evidence="7" type="ORF">Amon01_000763800</name>
</gene>
<accession>A0A9W6YZ09</accession>
<proteinExistence type="inferred from homology"/>
<dbReference type="InterPro" id="IPR016024">
    <property type="entry name" value="ARM-type_fold"/>
</dbReference>
<dbReference type="GO" id="GO:0006886">
    <property type="term" value="P:intracellular protein transport"/>
    <property type="evidence" value="ECO:0007669"/>
    <property type="project" value="InterPro"/>
</dbReference>